<dbReference type="InterPro" id="IPR005335">
    <property type="entry name" value="Terminase_ssu"/>
</dbReference>
<proteinExistence type="predicted"/>
<dbReference type="AlphaFoldDB" id="A0A1F5YXQ6"/>
<gene>
    <name evidence="1" type="ORF">A2Z33_06240</name>
</gene>
<name>A0A1F5YXQ6_9BACT</name>
<accession>A0A1F5YXQ6</accession>
<protein>
    <recommendedName>
        <fullName evidence="3">Terminase</fullName>
    </recommendedName>
</protein>
<evidence type="ECO:0000313" key="1">
    <source>
        <dbReference type="EMBL" id="OGG04873.1"/>
    </source>
</evidence>
<dbReference type="Proteomes" id="UP000178448">
    <property type="component" value="Unassembled WGS sequence"/>
</dbReference>
<dbReference type="EMBL" id="MFJD01000001">
    <property type="protein sequence ID" value="OGG04873.1"/>
    <property type="molecule type" value="Genomic_DNA"/>
</dbReference>
<dbReference type="Gene3D" id="1.10.10.1400">
    <property type="entry name" value="Terminase, small subunit, N-terminal DNA-binding domain, HTH motif"/>
    <property type="match status" value="1"/>
</dbReference>
<evidence type="ECO:0000313" key="2">
    <source>
        <dbReference type="Proteomes" id="UP000178448"/>
    </source>
</evidence>
<reference evidence="1 2" key="1">
    <citation type="journal article" date="2016" name="Nat. Commun.">
        <title>Thousands of microbial genomes shed light on interconnected biogeochemical processes in an aquifer system.</title>
        <authorList>
            <person name="Anantharaman K."/>
            <person name="Brown C.T."/>
            <person name="Hug L.A."/>
            <person name="Sharon I."/>
            <person name="Castelle C.J."/>
            <person name="Probst A.J."/>
            <person name="Thomas B.C."/>
            <person name="Singh A."/>
            <person name="Wilkins M.J."/>
            <person name="Karaoz U."/>
            <person name="Brodie E.L."/>
            <person name="Williams K.H."/>
            <person name="Hubbard S.S."/>
            <person name="Banfield J.F."/>
        </authorList>
    </citation>
    <scope>NUCLEOTIDE SEQUENCE [LARGE SCALE GENOMIC DNA]</scope>
</reference>
<sequence length="105" mass="11911">MAIHLRPKQIKFIQAYLLTGNATQAYIDAGYKAKTRVVATRNASRLITNDDIKEIVQAELKLEGLTLFSLIKRLKQIILKPQEMDGSSVAALNIMGKWMGYEKFR</sequence>
<dbReference type="InterPro" id="IPR038713">
    <property type="entry name" value="Terminase_Gp1_N_sf"/>
</dbReference>
<dbReference type="Pfam" id="PF03592">
    <property type="entry name" value="Terminase_2"/>
    <property type="match status" value="1"/>
</dbReference>
<comment type="caution">
    <text evidence="1">The sequence shown here is derived from an EMBL/GenBank/DDBJ whole genome shotgun (WGS) entry which is preliminary data.</text>
</comment>
<dbReference type="GO" id="GO:0051276">
    <property type="term" value="P:chromosome organization"/>
    <property type="evidence" value="ECO:0007669"/>
    <property type="project" value="InterPro"/>
</dbReference>
<organism evidence="1 2">
    <name type="scientific">Candidatus Gottesmanbacteria bacterium RBG_16_52_11</name>
    <dbReference type="NCBI Taxonomy" id="1798374"/>
    <lineage>
        <taxon>Bacteria</taxon>
        <taxon>Candidatus Gottesmaniibacteriota</taxon>
    </lineage>
</organism>
<evidence type="ECO:0008006" key="3">
    <source>
        <dbReference type="Google" id="ProtNLM"/>
    </source>
</evidence>